<feature type="compositionally biased region" description="Low complexity" evidence="7">
    <location>
        <begin position="315"/>
        <end position="336"/>
    </location>
</feature>
<evidence type="ECO:0000256" key="5">
    <source>
        <dbReference type="ARBA" id="ARBA00023002"/>
    </source>
</evidence>
<comment type="similarity">
    <text evidence="2 6">Belongs to the FAD-dependent glycerol-3-phosphate dehydrogenase family.</text>
</comment>
<reference evidence="9 10" key="1">
    <citation type="submission" date="2018-06" db="EMBL/GenBank/DDBJ databases">
        <title>Complete genome of Desulfovibrio marinus P48SEP.</title>
        <authorList>
            <person name="Crispim J.S."/>
            <person name="Vidigal P.M.P."/>
            <person name="Silva L.C.F."/>
            <person name="Araujo L.C."/>
            <person name="Laguardia C.N."/>
            <person name="Dias R.S."/>
            <person name="Sousa M.P."/>
            <person name="Paula S.O."/>
            <person name="Silva C."/>
        </authorList>
    </citation>
    <scope>NUCLEOTIDE SEQUENCE [LARGE SCALE GENOMIC DNA]</scope>
    <source>
        <strain evidence="9 10">P48SEP</strain>
    </source>
</reference>
<dbReference type="EMBL" id="QMIF01000013">
    <property type="protein sequence ID" value="TVM31943.1"/>
    <property type="molecule type" value="Genomic_DNA"/>
</dbReference>
<evidence type="ECO:0000313" key="9">
    <source>
        <dbReference type="EMBL" id="TVM31943.1"/>
    </source>
</evidence>
<dbReference type="AlphaFoldDB" id="A0A6P1ZDU2"/>
<dbReference type="NCBIfam" id="NF008313">
    <property type="entry name" value="PRK11101.1"/>
    <property type="match status" value="1"/>
</dbReference>
<dbReference type="PANTHER" id="PTHR11985">
    <property type="entry name" value="GLYCEROL-3-PHOSPHATE DEHYDROGENASE"/>
    <property type="match status" value="1"/>
</dbReference>
<comment type="caution">
    <text evidence="9">The sequence shown here is derived from an EMBL/GenBank/DDBJ whole genome shotgun (WGS) entry which is preliminary data.</text>
</comment>
<dbReference type="PANTHER" id="PTHR11985:SF35">
    <property type="entry name" value="ANAEROBIC GLYCEROL-3-PHOSPHATE DEHYDROGENASE SUBUNIT A"/>
    <property type="match status" value="1"/>
</dbReference>
<evidence type="ECO:0000256" key="4">
    <source>
        <dbReference type="ARBA" id="ARBA00022827"/>
    </source>
</evidence>
<evidence type="ECO:0000256" key="6">
    <source>
        <dbReference type="RuleBase" id="RU361217"/>
    </source>
</evidence>
<evidence type="ECO:0000256" key="7">
    <source>
        <dbReference type="SAM" id="MobiDB-lite"/>
    </source>
</evidence>
<dbReference type="Proteomes" id="UP000434052">
    <property type="component" value="Unassembled WGS sequence"/>
</dbReference>
<keyword evidence="5 6" id="KW-0560">Oxidoreductase</keyword>
<comment type="cofactor">
    <cofactor evidence="1 6">
        <name>FAD</name>
        <dbReference type="ChEBI" id="CHEBI:57692"/>
    </cofactor>
</comment>
<dbReference type="InterPro" id="IPR006076">
    <property type="entry name" value="FAD-dep_OxRdtase"/>
</dbReference>
<feature type="domain" description="FAD dependent oxidoreductase" evidence="8">
    <location>
        <begin position="7"/>
        <end position="316"/>
    </location>
</feature>
<dbReference type="GO" id="GO:0009331">
    <property type="term" value="C:glycerol-3-phosphate dehydrogenase (FAD) complex"/>
    <property type="evidence" value="ECO:0007669"/>
    <property type="project" value="UniProtKB-UniRule"/>
</dbReference>
<dbReference type="InterPro" id="IPR041854">
    <property type="entry name" value="BFD-like_2Fe2S-bd_dom_sf"/>
</dbReference>
<dbReference type="InterPro" id="IPR036188">
    <property type="entry name" value="FAD/NAD-bd_sf"/>
</dbReference>
<proteinExistence type="inferred from homology"/>
<dbReference type="SUPFAM" id="SSF54373">
    <property type="entry name" value="FAD-linked reductases, C-terminal domain"/>
    <property type="match status" value="1"/>
</dbReference>
<dbReference type="Gene3D" id="1.10.10.1100">
    <property type="entry name" value="BFD-like [2Fe-2S]-binding domain"/>
    <property type="match status" value="1"/>
</dbReference>
<gene>
    <name evidence="9" type="ORF">DQK91_16795</name>
</gene>
<dbReference type="GO" id="GO:0046168">
    <property type="term" value="P:glycerol-3-phosphate catabolic process"/>
    <property type="evidence" value="ECO:0007669"/>
    <property type="project" value="TreeGrafter"/>
</dbReference>
<name>A0A6P1ZDU2_9BACT</name>
<dbReference type="SUPFAM" id="SSF51905">
    <property type="entry name" value="FAD/NAD(P)-binding domain"/>
    <property type="match status" value="1"/>
</dbReference>
<accession>A0A6P1ZDU2</accession>
<dbReference type="Gene3D" id="3.50.50.60">
    <property type="entry name" value="FAD/NAD(P)-binding domain"/>
    <property type="match status" value="3"/>
</dbReference>
<evidence type="ECO:0000256" key="2">
    <source>
        <dbReference type="ARBA" id="ARBA00007330"/>
    </source>
</evidence>
<dbReference type="EC" id="1.1.5.3" evidence="6"/>
<protein>
    <recommendedName>
        <fullName evidence="6">Glycerol-3-phosphate dehydrogenase</fullName>
        <ecNumber evidence="6">1.1.5.3</ecNumber>
    </recommendedName>
</protein>
<evidence type="ECO:0000256" key="3">
    <source>
        <dbReference type="ARBA" id="ARBA00022630"/>
    </source>
</evidence>
<feature type="region of interest" description="Disordered" evidence="7">
    <location>
        <begin position="315"/>
        <end position="338"/>
    </location>
</feature>
<evidence type="ECO:0000256" key="1">
    <source>
        <dbReference type="ARBA" id="ARBA00001974"/>
    </source>
</evidence>
<keyword evidence="4" id="KW-0274">FAD</keyword>
<organism evidence="9 10">
    <name type="scientific">Oceanidesulfovibrio marinus</name>
    <dbReference type="NCBI Taxonomy" id="370038"/>
    <lineage>
        <taxon>Bacteria</taxon>
        <taxon>Pseudomonadati</taxon>
        <taxon>Thermodesulfobacteriota</taxon>
        <taxon>Desulfovibrionia</taxon>
        <taxon>Desulfovibrionales</taxon>
        <taxon>Desulfovibrionaceae</taxon>
        <taxon>Oceanidesulfovibrio</taxon>
    </lineage>
</organism>
<dbReference type="Pfam" id="PF01266">
    <property type="entry name" value="DAO"/>
    <property type="match status" value="1"/>
</dbReference>
<keyword evidence="3 6" id="KW-0285">Flavoprotein</keyword>
<sequence length="527" mass="56613">MKPDAARVLIIGGGVTGTGVARDLALRGIPSLLVEKRDLAAGASGGNHGLLHSGARYVGSDPEAARECMEESALLKRLAPHCIEDTKGLFVAVPGDDEHYIAEFPDLCAKVGLPAKELDPKTAMAMEPHLARDVIAAYEVRDGTIDPFMLCLDNISHACSLGAQMLRNTKVTALNVEGGAIRTVSLHNEKTGDELVIEPELVINASGAWAGIVADMAGAPLSVVHSQGTLVITQDRLSARVVNRLRMASDADILVPGGSVSILGTTSVRIDDPDDCRPTVEEVDRMLDDAIAMVPILETTRYIRAYAGVRPLVADTNGDANGDGDSNGGDRSVSRGYTLKDHTSQGVANFITITGGKLTTFRYMAEKAGDLACRKLKVDVPCRTRTEPLPPSDAGRWTDPRLGARTWVDRAEEGDVILCECEMVSGRVVDSMMQEMAQDSKLSALSALNIRSRVGKGPCQGCFCGPRVTAHLYDEGWLEADRGLDELKEFVGRRWRGKAPILWGVPLQQAELQEALLCGMLELERKP</sequence>
<evidence type="ECO:0000313" key="10">
    <source>
        <dbReference type="Proteomes" id="UP000434052"/>
    </source>
</evidence>
<dbReference type="PROSITE" id="PS00977">
    <property type="entry name" value="FAD_G3PDH_1"/>
    <property type="match status" value="1"/>
</dbReference>
<dbReference type="GO" id="GO:0004368">
    <property type="term" value="F:glycerol-3-phosphate dehydrogenase (quinone) activity"/>
    <property type="evidence" value="ECO:0007669"/>
    <property type="project" value="UniProtKB-EC"/>
</dbReference>
<dbReference type="OrthoDB" id="9766796at2"/>
<evidence type="ECO:0000259" key="8">
    <source>
        <dbReference type="Pfam" id="PF01266"/>
    </source>
</evidence>
<dbReference type="PRINTS" id="PR01001">
    <property type="entry name" value="FADG3PDH"/>
</dbReference>
<dbReference type="InterPro" id="IPR000447">
    <property type="entry name" value="G3P_DH_FAD-dep"/>
</dbReference>
<comment type="catalytic activity">
    <reaction evidence="6">
        <text>a quinone + sn-glycerol 3-phosphate = dihydroxyacetone phosphate + a quinol</text>
        <dbReference type="Rhea" id="RHEA:18977"/>
        <dbReference type="ChEBI" id="CHEBI:24646"/>
        <dbReference type="ChEBI" id="CHEBI:57597"/>
        <dbReference type="ChEBI" id="CHEBI:57642"/>
        <dbReference type="ChEBI" id="CHEBI:132124"/>
        <dbReference type="EC" id="1.1.5.3"/>
    </reaction>
</comment>